<dbReference type="Proteomes" id="UP000010932">
    <property type="component" value="Unassembled WGS sequence"/>
</dbReference>
<organism evidence="1 2">
    <name type="scientific">Microcystis aeruginosa TAIHU98</name>
    <dbReference type="NCBI Taxonomy" id="1134457"/>
    <lineage>
        <taxon>Bacteria</taxon>
        <taxon>Bacillati</taxon>
        <taxon>Cyanobacteriota</taxon>
        <taxon>Cyanophyceae</taxon>
        <taxon>Oscillatoriophycideae</taxon>
        <taxon>Chroococcales</taxon>
        <taxon>Microcystaceae</taxon>
        <taxon>Microcystis</taxon>
    </lineage>
</organism>
<accession>L7E6G8</accession>
<evidence type="ECO:0000313" key="2">
    <source>
        <dbReference type="Proteomes" id="UP000010932"/>
    </source>
</evidence>
<dbReference type="AlphaFoldDB" id="L7E6G8"/>
<sequence length="41" mass="4963">MASDWHSSELEDCKLLIYFTFFVPETEPLYFNLSDRIFRNS</sequence>
<dbReference type="PATRIC" id="fig|1134457.3.peg.4042"/>
<evidence type="ECO:0000313" key="1">
    <source>
        <dbReference type="EMBL" id="ELP55050.1"/>
    </source>
</evidence>
<proteinExistence type="predicted"/>
<comment type="caution">
    <text evidence="1">The sequence shown here is derived from an EMBL/GenBank/DDBJ whole genome shotgun (WGS) entry which is preliminary data.</text>
</comment>
<gene>
    <name evidence="1" type="ORF">O53_3878</name>
</gene>
<name>L7E6G8_MICAE</name>
<reference evidence="1 2" key="1">
    <citation type="journal article" date="2013" name="Genome Announc.">
        <title>Whole-Genome Sequence of Microcystis aeruginosa TAIHU98, a Nontoxic Bloom-Forming Strain Isolated from Taihu Lake, China.</title>
        <authorList>
            <person name="Yang C."/>
            <person name="Zhang W."/>
            <person name="Ren M."/>
            <person name="Song L."/>
            <person name="Li T."/>
            <person name="Zhao J."/>
        </authorList>
    </citation>
    <scope>NUCLEOTIDE SEQUENCE [LARGE SCALE GENOMIC DNA]</scope>
    <source>
        <strain evidence="1 2">TAIHU98</strain>
    </source>
</reference>
<protein>
    <submittedName>
        <fullName evidence="1">Uncharacterized protein</fullName>
    </submittedName>
</protein>
<dbReference type="EMBL" id="ANKQ01000002">
    <property type="protein sequence ID" value="ELP55050.1"/>
    <property type="molecule type" value="Genomic_DNA"/>
</dbReference>